<dbReference type="AlphaFoldDB" id="A0A6A4HYG9"/>
<sequence length="90" mass="10121">MNLSQINLENFAVDQQLLAALQHHPVTTVFLGTLGDNSLMKAVEELLPMYHLETCRKWLLNALSFYSDATIDAHPKSGRWHLSVVLQCTA</sequence>
<organism evidence="1 2">
    <name type="scientific">Gymnopus androsaceus JB14</name>
    <dbReference type="NCBI Taxonomy" id="1447944"/>
    <lineage>
        <taxon>Eukaryota</taxon>
        <taxon>Fungi</taxon>
        <taxon>Dikarya</taxon>
        <taxon>Basidiomycota</taxon>
        <taxon>Agaricomycotina</taxon>
        <taxon>Agaricomycetes</taxon>
        <taxon>Agaricomycetidae</taxon>
        <taxon>Agaricales</taxon>
        <taxon>Marasmiineae</taxon>
        <taxon>Omphalotaceae</taxon>
        <taxon>Gymnopus</taxon>
    </lineage>
</organism>
<evidence type="ECO:0000313" key="2">
    <source>
        <dbReference type="Proteomes" id="UP000799118"/>
    </source>
</evidence>
<dbReference type="Proteomes" id="UP000799118">
    <property type="component" value="Unassembled WGS sequence"/>
</dbReference>
<accession>A0A6A4HYG9</accession>
<name>A0A6A4HYG9_9AGAR</name>
<gene>
    <name evidence="1" type="ORF">BT96DRAFT_503385</name>
</gene>
<keyword evidence="2" id="KW-1185">Reference proteome</keyword>
<protein>
    <submittedName>
        <fullName evidence="1">Uncharacterized protein</fullName>
    </submittedName>
</protein>
<reference evidence="1" key="1">
    <citation type="journal article" date="2019" name="Environ. Microbiol.">
        <title>Fungal ecological strategies reflected in gene transcription - a case study of two litter decomposers.</title>
        <authorList>
            <person name="Barbi F."/>
            <person name="Kohler A."/>
            <person name="Barry K."/>
            <person name="Baskaran P."/>
            <person name="Daum C."/>
            <person name="Fauchery L."/>
            <person name="Ihrmark K."/>
            <person name="Kuo A."/>
            <person name="LaButti K."/>
            <person name="Lipzen A."/>
            <person name="Morin E."/>
            <person name="Grigoriev I.V."/>
            <person name="Henrissat B."/>
            <person name="Lindahl B."/>
            <person name="Martin F."/>
        </authorList>
    </citation>
    <scope>NUCLEOTIDE SEQUENCE</scope>
    <source>
        <strain evidence="1">JB14</strain>
    </source>
</reference>
<proteinExistence type="predicted"/>
<evidence type="ECO:0000313" key="1">
    <source>
        <dbReference type="EMBL" id="KAE9403071.1"/>
    </source>
</evidence>
<dbReference type="EMBL" id="ML769428">
    <property type="protein sequence ID" value="KAE9403071.1"/>
    <property type="molecule type" value="Genomic_DNA"/>
</dbReference>